<dbReference type="Proteomes" id="UP001652503">
    <property type="component" value="Unassembled WGS sequence"/>
</dbReference>
<gene>
    <name evidence="1" type="ORF">OE647_19950</name>
</gene>
<sequence length="175" mass="19435">MTKALSATSTWQRDLKRGDVVAYRFPHLFPGETEPKVRPSLVLDIEEHGGARYALLAYGTSGGARLRPGYLIPVRDAEERARASLDAPTVFDGRRRLMVSLMNAGFDVSHAHGTPVLGALSGGSLDQMNAVRARIHAERDIRRARLDEAARRRRPAVPVEYRKGGKLIRKEMTHV</sequence>
<name>A0ABT2Z751_9RHOB</name>
<evidence type="ECO:0000313" key="2">
    <source>
        <dbReference type="Proteomes" id="UP001652503"/>
    </source>
</evidence>
<proteinExistence type="predicted"/>
<evidence type="ECO:0008006" key="3">
    <source>
        <dbReference type="Google" id="ProtNLM"/>
    </source>
</evidence>
<organism evidence="1 2">
    <name type="scientific">Albidovulum sediminicola</name>
    <dbReference type="NCBI Taxonomy" id="2984331"/>
    <lineage>
        <taxon>Bacteria</taxon>
        <taxon>Pseudomonadati</taxon>
        <taxon>Pseudomonadota</taxon>
        <taxon>Alphaproteobacteria</taxon>
        <taxon>Rhodobacterales</taxon>
        <taxon>Paracoccaceae</taxon>
        <taxon>Albidovulum</taxon>
    </lineage>
</organism>
<comment type="caution">
    <text evidence="1">The sequence shown here is derived from an EMBL/GenBank/DDBJ whole genome shotgun (WGS) entry which is preliminary data.</text>
</comment>
<accession>A0ABT2Z751</accession>
<evidence type="ECO:0000313" key="1">
    <source>
        <dbReference type="EMBL" id="MCV2866969.1"/>
    </source>
</evidence>
<keyword evidence="2" id="KW-1185">Reference proteome</keyword>
<protein>
    <recommendedName>
        <fullName evidence="3">Type II toxin-antitoxin system PemK/MazF family toxin</fullName>
    </recommendedName>
</protein>
<reference evidence="1 2" key="1">
    <citation type="submission" date="2022-10" db="EMBL/GenBank/DDBJ databases">
        <title>Defluviimonas sp. nov., isolated from ocean surface water.</title>
        <authorList>
            <person name="He W."/>
            <person name="Wang L."/>
            <person name="Zhang D.-F."/>
        </authorList>
    </citation>
    <scope>NUCLEOTIDE SEQUENCE [LARGE SCALE GENOMIC DNA]</scope>
    <source>
        <strain evidence="1 2">WL0075</strain>
    </source>
</reference>
<dbReference type="RefSeq" id="WP_263723515.1">
    <property type="nucleotide sequence ID" value="NZ_JAOWLA010000046.1"/>
</dbReference>
<dbReference type="EMBL" id="JAOWLA010000046">
    <property type="protein sequence ID" value="MCV2866969.1"/>
    <property type="molecule type" value="Genomic_DNA"/>
</dbReference>